<evidence type="ECO:0000313" key="5">
    <source>
        <dbReference type="Proteomes" id="UP000615755"/>
    </source>
</evidence>
<keyword evidence="5" id="KW-1185">Reference proteome</keyword>
<dbReference type="PANTHER" id="PTHR11373:SF32">
    <property type="entry name" value="DEOXYGUANOSINETRIPHOSPHATE TRIPHOSPHOHYDROLASE"/>
    <property type="match status" value="1"/>
</dbReference>
<dbReference type="PANTHER" id="PTHR11373">
    <property type="entry name" value="DEOXYNUCLEOSIDE TRIPHOSPHATE TRIPHOSPHOHYDROLASE"/>
    <property type="match status" value="1"/>
</dbReference>
<dbReference type="SMART" id="SM00471">
    <property type="entry name" value="HDc"/>
    <property type="match status" value="1"/>
</dbReference>
<dbReference type="SUPFAM" id="SSF109604">
    <property type="entry name" value="HD-domain/PDEase-like"/>
    <property type="match status" value="1"/>
</dbReference>
<accession>A0ABR9EIY6</accession>
<sequence>MTFSSKINTLRPYNTQGNTRGNVNSSLESDRGRIINSAALRRLQQKTQVFPLERNAAVRSRLTHSLEVQQNGRFIAQSIIAELKKRGLHHYIQSNSQEDLESALVTLCEMACLMHDIGNPAFGHFGEAAINDWFKRYLLNHSEYNTPSHTALNATQSCELTLTEQLLLDVCSFEGNAQAIRIVHTLSTLNLTYSQTASILKYTRAATTPKSQVPNNKSYLQKKVGFYYSENKFVTQLWNTLNIEAGNRHPAAYIMEAADDIAYCLADMEDAVEKGIITVLELKGLLIDEYTQIVKKQRLNDSSYMKDKVDSAFKKAQINPANFENEFFIFLRVKLLHPLVTHATQRFVDNLDAIYHGHFNEALLEDNGYQHCVTQALKNVALKHVFSHKEVEQLELQGYKITSGILNEYQRVLDLSSTQFTDLLENGRAYPVEKRLVKRISKKFVAVYQQSVAELPPEHATNSIYEFYYRCRLLQDFISGMTDQFAYDTYRTLTVSE</sequence>
<evidence type="ECO:0000259" key="3">
    <source>
        <dbReference type="PROSITE" id="PS51831"/>
    </source>
</evidence>
<dbReference type="InterPro" id="IPR026875">
    <property type="entry name" value="PHydrolase_assoc_dom"/>
</dbReference>
<dbReference type="InterPro" id="IPR003607">
    <property type="entry name" value="HD/PDEase_dom"/>
</dbReference>
<proteinExistence type="predicted"/>
<dbReference type="RefSeq" id="WP_192509983.1">
    <property type="nucleotide sequence ID" value="NZ_AQGV01000015.1"/>
</dbReference>
<dbReference type="NCBIfam" id="NF003429">
    <property type="entry name" value="PRK04926.1"/>
    <property type="match status" value="1"/>
</dbReference>
<feature type="compositionally biased region" description="Polar residues" evidence="2">
    <location>
        <begin position="1"/>
        <end position="27"/>
    </location>
</feature>
<dbReference type="CDD" id="cd00077">
    <property type="entry name" value="HDc"/>
    <property type="match status" value="1"/>
</dbReference>
<dbReference type="InterPro" id="IPR006674">
    <property type="entry name" value="HD_domain"/>
</dbReference>
<evidence type="ECO:0000256" key="1">
    <source>
        <dbReference type="ARBA" id="ARBA00022801"/>
    </source>
</evidence>
<feature type="region of interest" description="Disordered" evidence="2">
    <location>
        <begin position="1"/>
        <end position="28"/>
    </location>
</feature>
<dbReference type="InterPro" id="IPR050135">
    <property type="entry name" value="dGTPase-like"/>
</dbReference>
<feature type="domain" description="HD" evidence="3">
    <location>
        <begin position="61"/>
        <end position="264"/>
    </location>
</feature>
<dbReference type="InterPro" id="IPR023293">
    <property type="entry name" value="dGTP_triP_hydro_central_sf"/>
</dbReference>
<keyword evidence="1" id="KW-0378">Hydrolase</keyword>
<gene>
    <name evidence="4" type="primary">dgt</name>
    <name evidence="4" type="ORF">PAUR_b1108</name>
</gene>
<dbReference type="EMBL" id="AQGV01000015">
    <property type="protein sequence ID" value="MBE0370964.1"/>
    <property type="molecule type" value="Genomic_DNA"/>
</dbReference>
<dbReference type="Pfam" id="PF01966">
    <property type="entry name" value="HD"/>
    <property type="match status" value="1"/>
</dbReference>
<organism evidence="4 5">
    <name type="scientific">Pseudoalteromonas aurantia 208</name>
    <dbReference type="NCBI Taxonomy" id="1314867"/>
    <lineage>
        <taxon>Bacteria</taxon>
        <taxon>Pseudomonadati</taxon>
        <taxon>Pseudomonadota</taxon>
        <taxon>Gammaproteobacteria</taxon>
        <taxon>Alteromonadales</taxon>
        <taxon>Pseudoalteromonadaceae</taxon>
        <taxon>Pseudoalteromonas</taxon>
    </lineage>
</organism>
<dbReference type="NCBIfam" id="TIGR01353">
    <property type="entry name" value="dGTP_triPase"/>
    <property type="match status" value="1"/>
</dbReference>
<dbReference type="Proteomes" id="UP000615755">
    <property type="component" value="Unassembled WGS sequence"/>
</dbReference>
<comment type="caution">
    <text evidence="4">The sequence shown here is derived from an EMBL/GenBank/DDBJ whole genome shotgun (WGS) entry which is preliminary data.</text>
</comment>
<evidence type="ECO:0000256" key="2">
    <source>
        <dbReference type="SAM" id="MobiDB-lite"/>
    </source>
</evidence>
<dbReference type="InterPro" id="IPR006261">
    <property type="entry name" value="dGTPase"/>
</dbReference>
<protein>
    <submittedName>
        <fullName evidence="4">DGTPase</fullName>
    </submittedName>
</protein>
<dbReference type="PROSITE" id="PS51831">
    <property type="entry name" value="HD"/>
    <property type="match status" value="1"/>
</dbReference>
<dbReference type="Gene3D" id="1.10.3410.10">
    <property type="entry name" value="putative deoxyguanosinetriphosphate triphosphohydrolase like domain"/>
    <property type="match status" value="1"/>
</dbReference>
<evidence type="ECO:0000313" key="4">
    <source>
        <dbReference type="EMBL" id="MBE0370964.1"/>
    </source>
</evidence>
<dbReference type="Pfam" id="PF13286">
    <property type="entry name" value="HD_assoc"/>
    <property type="match status" value="1"/>
</dbReference>
<reference evidence="4 5" key="1">
    <citation type="submission" date="2015-03" db="EMBL/GenBank/DDBJ databases">
        <title>Genome sequence of Pseudoalteromonas aurantia.</title>
        <authorList>
            <person name="Xie B.-B."/>
            <person name="Rong J.-C."/>
            <person name="Qin Q.-L."/>
            <person name="Zhang Y.-Z."/>
        </authorList>
    </citation>
    <scope>NUCLEOTIDE SEQUENCE [LARGE SCALE GENOMIC DNA]</scope>
    <source>
        <strain evidence="4 5">208</strain>
    </source>
</reference>
<dbReference type="Gene3D" id="1.10.3210.10">
    <property type="entry name" value="Hypothetical protein af1432"/>
    <property type="match status" value="1"/>
</dbReference>
<name>A0ABR9EIY6_9GAMM</name>